<evidence type="ECO:0000256" key="1">
    <source>
        <dbReference type="SAM" id="MobiDB-lite"/>
    </source>
</evidence>
<feature type="transmembrane region" description="Helical" evidence="2">
    <location>
        <begin position="12"/>
        <end position="32"/>
    </location>
</feature>
<keyword evidence="5" id="KW-1185">Reference proteome</keyword>
<protein>
    <submittedName>
        <fullName evidence="4">Competence protein ComEA</fullName>
    </submittedName>
</protein>
<dbReference type="EMBL" id="LS483343">
    <property type="protein sequence ID" value="SQF39804.1"/>
    <property type="molecule type" value="Genomic_DNA"/>
</dbReference>
<dbReference type="InterPro" id="IPR019554">
    <property type="entry name" value="Soluble_ligand-bd"/>
</dbReference>
<reference evidence="4 5" key="1">
    <citation type="submission" date="2018-06" db="EMBL/GenBank/DDBJ databases">
        <authorList>
            <consortium name="Pathogen Informatics"/>
            <person name="Doyle S."/>
        </authorList>
    </citation>
    <scope>NUCLEOTIDE SEQUENCE [LARGE SCALE GENOMIC DNA]</scope>
    <source>
        <strain evidence="4 5">NCTC12278</strain>
    </source>
</reference>
<accession>A0A2X3VEB1</accession>
<dbReference type="InterPro" id="IPR010994">
    <property type="entry name" value="RuvA_2-like"/>
</dbReference>
<dbReference type="Gene3D" id="3.10.560.10">
    <property type="entry name" value="Outer membrane lipoprotein wza domain like"/>
    <property type="match status" value="1"/>
</dbReference>
<dbReference type="PANTHER" id="PTHR21180:SF32">
    <property type="entry name" value="ENDONUCLEASE_EXONUCLEASE_PHOSPHATASE FAMILY DOMAIN-CONTAINING PROTEIN 1"/>
    <property type="match status" value="1"/>
</dbReference>
<name>A0A2X3VEB1_9STRE</name>
<gene>
    <name evidence="4" type="primary">comEA</name>
    <name evidence="4" type="ORF">NCTC12278_00573</name>
</gene>
<dbReference type="InterPro" id="IPR004509">
    <property type="entry name" value="Competence_ComEA_HhH"/>
</dbReference>
<keyword evidence="2" id="KW-0812">Transmembrane</keyword>
<dbReference type="Pfam" id="PF12836">
    <property type="entry name" value="HHH_3"/>
    <property type="match status" value="1"/>
</dbReference>
<keyword evidence="2" id="KW-0472">Membrane</keyword>
<dbReference type="KEGG" id="sfer:NCTC12278_00573"/>
<evidence type="ECO:0000256" key="2">
    <source>
        <dbReference type="SAM" id="Phobius"/>
    </source>
</evidence>
<sequence length="220" mass="23632">MLEDFIEKVKENKVTALLSLIIAGLLVSFHLLSQTPQPNKNQLPAIVSSGKKHSVSSVSQKETDKSPSSSGKITVDIKGAVKKEGVYTLSSQSRLNDAVEVAGGFTAEADRKSVNLAQKLSDEAVIYVAFKGEDISVVGKPDNSQNANNSIDTEQSDKINLNTATLADLQTISGIGEKRAQDIIDYRDSNGGFSSLEDLKNISGIGDKTFEKLKDMVTIE</sequence>
<evidence type="ECO:0000313" key="4">
    <source>
        <dbReference type="EMBL" id="SQF39804.1"/>
    </source>
</evidence>
<proteinExistence type="predicted"/>
<dbReference type="SUPFAM" id="SSF47781">
    <property type="entry name" value="RuvA domain 2-like"/>
    <property type="match status" value="1"/>
</dbReference>
<dbReference type="InterPro" id="IPR003583">
    <property type="entry name" value="Hlx-hairpin-Hlx_DNA-bd_motif"/>
</dbReference>
<dbReference type="RefSeq" id="WP_018029438.1">
    <property type="nucleotide sequence ID" value="NZ_LS483343.1"/>
</dbReference>
<feature type="domain" description="Helix-hairpin-helix DNA-binding motif class 1" evidence="3">
    <location>
        <begin position="167"/>
        <end position="186"/>
    </location>
</feature>
<evidence type="ECO:0000259" key="3">
    <source>
        <dbReference type="SMART" id="SM00278"/>
    </source>
</evidence>
<dbReference type="GO" id="GO:0015627">
    <property type="term" value="C:type II protein secretion system complex"/>
    <property type="evidence" value="ECO:0007669"/>
    <property type="project" value="TreeGrafter"/>
</dbReference>
<dbReference type="Gene3D" id="1.10.150.310">
    <property type="entry name" value="Tex RuvX-like domain-like"/>
    <property type="match status" value="1"/>
</dbReference>
<feature type="region of interest" description="Disordered" evidence="1">
    <location>
        <begin position="42"/>
        <end position="72"/>
    </location>
</feature>
<dbReference type="AlphaFoldDB" id="A0A2X3VEB1"/>
<dbReference type="Proteomes" id="UP000249495">
    <property type="component" value="Chromosome 1"/>
</dbReference>
<dbReference type="STRING" id="1123303.GCA_000372425_00107"/>
<keyword evidence="2" id="KW-1133">Transmembrane helix</keyword>
<organism evidence="4 5">
    <name type="scientific">Streptococcus ferus</name>
    <dbReference type="NCBI Taxonomy" id="1345"/>
    <lineage>
        <taxon>Bacteria</taxon>
        <taxon>Bacillati</taxon>
        <taxon>Bacillota</taxon>
        <taxon>Bacilli</taxon>
        <taxon>Lactobacillales</taxon>
        <taxon>Streptococcaceae</taxon>
        <taxon>Streptococcus</taxon>
    </lineage>
</organism>
<dbReference type="Pfam" id="PF10531">
    <property type="entry name" value="SLBB"/>
    <property type="match status" value="1"/>
</dbReference>
<evidence type="ECO:0000313" key="5">
    <source>
        <dbReference type="Proteomes" id="UP000249495"/>
    </source>
</evidence>
<dbReference type="PANTHER" id="PTHR21180">
    <property type="entry name" value="ENDONUCLEASE/EXONUCLEASE/PHOSPHATASE FAMILY DOMAIN-CONTAINING PROTEIN 1"/>
    <property type="match status" value="1"/>
</dbReference>
<dbReference type="InterPro" id="IPR051675">
    <property type="entry name" value="Endo/Exo/Phosphatase_dom_1"/>
</dbReference>
<dbReference type="GO" id="GO:0015628">
    <property type="term" value="P:protein secretion by the type II secretion system"/>
    <property type="evidence" value="ECO:0007669"/>
    <property type="project" value="TreeGrafter"/>
</dbReference>
<feature type="domain" description="Helix-hairpin-helix DNA-binding motif class 1" evidence="3">
    <location>
        <begin position="197"/>
        <end position="216"/>
    </location>
</feature>
<dbReference type="OrthoDB" id="9790239at2"/>
<dbReference type="SMART" id="SM00278">
    <property type="entry name" value="HhH1"/>
    <property type="match status" value="2"/>
</dbReference>
<dbReference type="GO" id="GO:0006281">
    <property type="term" value="P:DNA repair"/>
    <property type="evidence" value="ECO:0007669"/>
    <property type="project" value="InterPro"/>
</dbReference>
<dbReference type="GO" id="GO:0003677">
    <property type="term" value="F:DNA binding"/>
    <property type="evidence" value="ECO:0007669"/>
    <property type="project" value="InterPro"/>
</dbReference>
<dbReference type="NCBIfam" id="TIGR00426">
    <property type="entry name" value="competence protein ComEA helix-hairpin-helix repeat region"/>
    <property type="match status" value="1"/>
</dbReference>